<name>A0A4S4M6R1_9AGAM</name>
<dbReference type="PANTHER" id="PTHR36819">
    <property type="entry name" value="REGULATOR OF PHOSPHOLIPASE D SRF1"/>
    <property type="match status" value="1"/>
</dbReference>
<evidence type="ECO:0000256" key="1">
    <source>
        <dbReference type="SAM" id="MobiDB-lite"/>
    </source>
</evidence>
<dbReference type="AlphaFoldDB" id="A0A4S4M6R1"/>
<feature type="compositionally biased region" description="Polar residues" evidence="1">
    <location>
        <begin position="119"/>
        <end position="135"/>
    </location>
</feature>
<keyword evidence="2" id="KW-1133">Transmembrane helix</keyword>
<reference evidence="3 4" key="1">
    <citation type="submission" date="2019-02" db="EMBL/GenBank/DDBJ databases">
        <title>Genome sequencing of the rare red list fungi Bondarzewia mesenterica.</title>
        <authorList>
            <person name="Buettner E."/>
            <person name="Kellner H."/>
        </authorList>
    </citation>
    <scope>NUCLEOTIDE SEQUENCE [LARGE SCALE GENOMIC DNA]</scope>
    <source>
        <strain evidence="3 4">DSM 108281</strain>
    </source>
</reference>
<dbReference type="GO" id="GO:0000324">
    <property type="term" value="C:fungal-type vacuole"/>
    <property type="evidence" value="ECO:0007669"/>
    <property type="project" value="TreeGrafter"/>
</dbReference>
<comment type="caution">
    <text evidence="3">The sequence shown here is derived from an EMBL/GenBank/DDBJ whole genome shotgun (WGS) entry which is preliminary data.</text>
</comment>
<feature type="transmembrane region" description="Helical" evidence="2">
    <location>
        <begin position="278"/>
        <end position="301"/>
    </location>
</feature>
<feature type="compositionally biased region" description="Polar residues" evidence="1">
    <location>
        <begin position="94"/>
        <end position="105"/>
    </location>
</feature>
<dbReference type="GO" id="GO:0071944">
    <property type="term" value="C:cell periphery"/>
    <property type="evidence" value="ECO:0007669"/>
    <property type="project" value="TreeGrafter"/>
</dbReference>
<dbReference type="PANTHER" id="PTHR36819:SF1">
    <property type="entry name" value="REGULATOR OF PHOSPHOLIPASE D SRF1"/>
    <property type="match status" value="1"/>
</dbReference>
<proteinExistence type="predicted"/>
<feature type="transmembrane region" description="Helical" evidence="2">
    <location>
        <begin position="382"/>
        <end position="407"/>
    </location>
</feature>
<dbReference type="EMBL" id="SGPL01000013">
    <property type="protein sequence ID" value="THH20839.1"/>
    <property type="molecule type" value="Genomic_DNA"/>
</dbReference>
<sequence>MVEDHTPSAASTTGLSKSQTVRSKLAPAAPIKTVITTPPWAKDEPPSPTDADLSPSPGGSRTPSEARRSDVHSLNSTSLAPADEHQRWWAFTRHTPQPTSSTTEGPSAMSERKGASSVRAKSTWMSPSNHASGSQDEAPPAVPNNTPEPPSRMKDWGLHLSMPTPPVAPSTLAQSRTPGWDTPWAPRPQEAPGRGWYERLGKIHHAEARDDHDQGDNLSPWARRKKRARAYLLSNAYVPLLFRFINITFTTAALALAIRIRLLEKSHSVRGALGSSPTLILIFAPLTLVHVMVAIYLEYFGRPLGLWRTSGKLAHTLLEVLFICAWSAALSLCFDNFFTSIIPCASHGAISWYSSIPRPASPFGDLGRHEGGVGDSLCDDQLALICLVAIGLLMYCFNLVISLYRIFEKVKYQSTMV</sequence>
<feature type="compositionally biased region" description="Polar residues" evidence="1">
    <location>
        <begin position="8"/>
        <end position="22"/>
    </location>
</feature>
<accession>A0A4S4M6R1</accession>
<dbReference type="InterPro" id="IPR037737">
    <property type="entry name" value="Srf1"/>
</dbReference>
<feature type="transmembrane region" description="Helical" evidence="2">
    <location>
        <begin position="313"/>
        <end position="332"/>
    </location>
</feature>
<evidence type="ECO:0000313" key="4">
    <source>
        <dbReference type="Proteomes" id="UP000310158"/>
    </source>
</evidence>
<dbReference type="Proteomes" id="UP000310158">
    <property type="component" value="Unassembled WGS sequence"/>
</dbReference>
<protein>
    <submittedName>
        <fullName evidence="3">Uncharacterized protein</fullName>
    </submittedName>
</protein>
<evidence type="ECO:0000313" key="3">
    <source>
        <dbReference type="EMBL" id="THH20839.1"/>
    </source>
</evidence>
<organism evidence="3 4">
    <name type="scientific">Bondarzewia mesenterica</name>
    <dbReference type="NCBI Taxonomy" id="1095465"/>
    <lineage>
        <taxon>Eukaryota</taxon>
        <taxon>Fungi</taxon>
        <taxon>Dikarya</taxon>
        <taxon>Basidiomycota</taxon>
        <taxon>Agaricomycotina</taxon>
        <taxon>Agaricomycetes</taxon>
        <taxon>Russulales</taxon>
        <taxon>Bondarzewiaceae</taxon>
        <taxon>Bondarzewia</taxon>
    </lineage>
</organism>
<feature type="transmembrane region" description="Helical" evidence="2">
    <location>
        <begin position="232"/>
        <end position="258"/>
    </location>
</feature>
<feature type="region of interest" description="Disordered" evidence="1">
    <location>
        <begin position="1"/>
        <end position="192"/>
    </location>
</feature>
<keyword evidence="4" id="KW-1185">Reference proteome</keyword>
<keyword evidence="2" id="KW-0472">Membrane</keyword>
<feature type="compositionally biased region" description="Pro residues" evidence="1">
    <location>
        <begin position="140"/>
        <end position="150"/>
    </location>
</feature>
<gene>
    <name evidence="3" type="ORF">EW146_g591</name>
</gene>
<evidence type="ECO:0000256" key="2">
    <source>
        <dbReference type="SAM" id="Phobius"/>
    </source>
</evidence>
<dbReference type="OrthoDB" id="1436450at2759"/>
<keyword evidence="2" id="KW-0812">Transmembrane</keyword>